<feature type="transmembrane region" description="Helical" evidence="9">
    <location>
        <begin position="54"/>
        <end position="70"/>
    </location>
</feature>
<evidence type="ECO:0000256" key="2">
    <source>
        <dbReference type="ARBA" id="ARBA00022448"/>
    </source>
</evidence>
<evidence type="ECO:0000256" key="7">
    <source>
        <dbReference type="ARBA" id="ARBA00023136"/>
    </source>
</evidence>
<comment type="subcellular location">
    <subcellularLocation>
        <location evidence="1 9">Cell inner membrane</location>
        <topology evidence="1 9">Multi-pass membrane protein</topology>
    </subcellularLocation>
</comment>
<proteinExistence type="inferred from homology"/>
<evidence type="ECO:0000313" key="13">
    <source>
        <dbReference type="Proteomes" id="UP000623776"/>
    </source>
</evidence>
<feature type="transmembrane region" description="Helical" evidence="9">
    <location>
        <begin position="139"/>
        <end position="163"/>
    </location>
</feature>
<evidence type="ECO:0000256" key="5">
    <source>
        <dbReference type="ARBA" id="ARBA00022692"/>
    </source>
</evidence>
<keyword evidence="3" id="KW-1003">Cell membrane</keyword>
<feature type="region of interest" description="Disordered" evidence="10">
    <location>
        <begin position="184"/>
        <end position="205"/>
    </location>
</feature>
<dbReference type="GO" id="GO:0022857">
    <property type="term" value="F:transmembrane transporter activity"/>
    <property type="evidence" value="ECO:0007669"/>
    <property type="project" value="UniProtKB-UniRule"/>
</dbReference>
<dbReference type="Pfam" id="PF04290">
    <property type="entry name" value="DctQ"/>
    <property type="match status" value="1"/>
</dbReference>
<evidence type="ECO:0000259" key="11">
    <source>
        <dbReference type="Pfam" id="PF04290"/>
    </source>
</evidence>
<comment type="similarity">
    <text evidence="8 9">Belongs to the TRAP transporter small permease family.</text>
</comment>
<sequence>MRSIRFFPGLERLVNIAAIMCGYACLGLCLLIGYEIVARRLLGHSVQGVDELGGYVLAITSAVGFSAALMHRMHTRIELGLSRFPVAIQACLNGMAILLLAGFTMFMLLQVWGTWQTSIAYGSRASTPLQTPLWIPQGLWLFGVALFAFVATSMLIHSCWLLLRTNYQMLNECYGPPSLQEEVDKSLAEAESQLENRPESKREPL</sequence>
<dbReference type="GO" id="GO:0015740">
    <property type="term" value="P:C4-dicarboxylate transport"/>
    <property type="evidence" value="ECO:0007669"/>
    <property type="project" value="TreeGrafter"/>
</dbReference>
<dbReference type="RefSeq" id="WP_096922617.1">
    <property type="nucleotide sequence ID" value="NZ_BMXN01000006.1"/>
</dbReference>
<dbReference type="EMBL" id="BMXN01000006">
    <property type="protein sequence ID" value="GGW23878.1"/>
    <property type="molecule type" value="Genomic_DNA"/>
</dbReference>
<evidence type="ECO:0000313" key="12">
    <source>
        <dbReference type="EMBL" id="GGW23878.1"/>
    </source>
</evidence>
<keyword evidence="13" id="KW-1185">Reference proteome</keyword>
<gene>
    <name evidence="12" type="ORF">GCM10007157_14160</name>
</gene>
<feature type="transmembrane region" description="Helical" evidence="9">
    <location>
        <begin position="90"/>
        <end position="112"/>
    </location>
</feature>
<comment type="function">
    <text evidence="9">Part of the tripartite ATP-independent periplasmic (TRAP) transport system.</text>
</comment>
<organism evidence="12 13">
    <name type="scientific">Vreelandella hamiltonii</name>
    <dbReference type="NCBI Taxonomy" id="502829"/>
    <lineage>
        <taxon>Bacteria</taxon>
        <taxon>Pseudomonadati</taxon>
        <taxon>Pseudomonadota</taxon>
        <taxon>Gammaproteobacteria</taxon>
        <taxon>Oceanospirillales</taxon>
        <taxon>Halomonadaceae</taxon>
        <taxon>Vreelandella</taxon>
    </lineage>
</organism>
<keyword evidence="4 9" id="KW-0997">Cell inner membrane</keyword>
<keyword evidence="5 9" id="KW-0812">Transmembrane</keyword>
<keyword evidence="2 9" id="KW-0813">Transport</keyword>
<protein>
    <recommendedName>
        <fullName evidence="9">TRAP transporter small permease protein</fullName>
    </recommendedName>
</protein>
<dbReference type="Proteomes" id="UP000623776">
    <property type="component" value="Unassembled WGS sequence"/>
</dbReference>
<name>A0A8H9I2R3_9GAMM</name>
<comment type="caution">
    <text evidence="12">The sequence shown here is derived from an EMBL/GenBank/DDBJ whole genome shotgun (WGS) entry which is preliminary data.</text>
</comment>
<dbReference type="GO" id="GO:0005886">
    <property type="term" value="C:plasma membrane"/>
    <property type="evidence" value="ECO:0007669"/>
    <property type="project" value="UniProtKB-SubCell"/>
</dbReference>
<evidence type="ECO:0000256" key="4">
    <source>
        <dbReference type="ARBA" id="ARBA00022519"/>
    </source>
</evidence>
<dbReference type="InterPro" id="IPR055348">
    <property type="entry name" value="DctQ"/>
</dbReference>
<dbReference type="PANTHER" id="PTHR35011:SF10">
    <property type="entry name" value="TRAP TRANSPORTER SMALL PERMEASE PROTEIN"/>
    <property type="match status" value="1"/>
</dbReference>
<dbReference type="AlphaFoldDB" id="A0A8H9I2R3"/>
<reference evidence="13" key="1">
    <citation type="journal article" date="2019" name="Int. J. Syst. Evol. Microbiol.">
        <title>The Global Catalogue of Microorganisms (GCM) 10K type strain sequencing project: providing services to taxonomists for standard genome sequencing and annotation.</title>
        <authorList>
            <consortium name="The Broad Institute Genomics Platform"/>
            <consortium name="The Broad Institute Genome Sequencing Center for Infectious Disease"/>
            <person name="Wu L."/>
            <person name="Ma J."/>
        </authorList>
    </citation>
    <scope>NUCLEOTIDE SEQUENCE [LARGE SCALE GENOMIC DNA]</scope>
    <source>
        <strain evidence="13">KCTC 22154</strain>
    </source>
</reference>
<evidence type="ECO:0000256" key="9">
    <source>
        <dbReference type="RuleBase" id="RU369079"/>
    </source>
</evidence>
<accession>A0A8H9I2R3</accession>
<evidence type="ECO:0000256" key="10">
    <source>
        <dbReference type="SAM" id="MobiDB-lite"/>
    </source>
</evidence>
<evidence type="ECO:0000256" key="3">
    <source>
        <dbReference type="ARBA" id="ARBA00022475"/>
    </source>
</evidence>
<keyword evidence="7 9" id="KW-0472">Membrane</keyword>
<keyword evidence="6 9" id="KW-1133">Transmembrane helix</keyword>
<evidence type="ECO:0000256" key="1">
    <source>
        <dbReference type="ARBA" id="ARBA00004429"/>
    </source>
</evidence>
<evidence type="ECO:0000256" key="8">
    <source>
        <dbReference type="ARBA" id="ARBA00038436"/>
    </source>
</evidence>
<dbReference type="PANTHER" id="PTHR35011">
    <property type="entry name" value="2,3-DIKETO-L-GULONATE TRAP TRANSPORTER SMALL PERMEASE PROTEIN YIAM"/>
    <property type="match status" value="1"/>
</dbReference>
<feature type="transmembrane region" description="Helical" evidence="9">
    <location>
        <begin position="12"/>
        <end position="34"/>
    </location>
</feature>
<evidence type="ECO:0000256" key="6">
    <source>
        <dbReference type="ARBA" id="ARBA00022989"/>
    </source>
</evidence>
<comment type="subunit">
    <text evidence="9">The complex comprises the extracytoplasmic solute receptor protein and the two transmembrane proteins.</text>
</comment>
<feature type="domain" description="Tripartite ATP-independent periplasmic transporters DctQ component" evidence="11">
    <location>
        <begin position="28"/>
        <end position="157"/>
    </location>
</feature>
<dbReference type="InterPro" id="IPR007387">
    <property type="entry name" value="TRAP_DctQ"/>
</dbReference>